<reference evidence="2 3" key="1">
    <citation type="submission" date="2018-08" db="EMBL/GenBank/DDBJ databases">
        <title>A genome reference for cultivated species of the human gut microbiota.</title>
        <authorList>
            <person name="Zou Y."/>
            <person name="Xue W."/>
            <person name="Luo G."/>
        </authorList>
    </citation>
    <scope>NUCLEOTIDE SEQUENCE [LARGE SCALE GENOMIC DNA]</scope>
    <source>
        <strain evidence="2 3">AM32-2AC</strain>
    </source>
</reference>
<comment type="caution">
    <text evidence="2">The sequence shown here is derived from an EMBL/GenBank/DDBJ whole genome shotgun (WGS) entry which is preliminary data.</text>
</comment>
<keyword evidence="1" id="KW-0175">Coiled coil</keyword>
<accession>A0A414DGW8</accession>
<dbReference type="EMBL" id="QSIS01000004">
    <property type="protein sequence ID" value="RHD09899.1"/>
    <property type="molecule type" value="Genomic_DNA"/>
</dbReference>
<name>A0A414DGW8_9FIRM</name>
<feature type="coiled-coil region" evidence="1">
    <location>
        <begin position="107"/>
        <end position="134"/>
    </location>
</feature>
<dbReference type="RefSeq" id="WP_118148435.1">
    <property type="nucleotide sequence ID" value="NZ_QRNP01000052.1"/>
</dbReference>
<evidence type="ECO:0000313" key="2">
    <source>
        <dbReference type="EMBL" id="RHD09899.1"/>
    </source>
</evidence>
<dbReference type="Proteomes" id="UP000284794">
    <property type="component" value="Unassembled WGS sequence"/>
</dbReference>
<evidence type="ECO:0000313" key="3">
    <source>
        <dbReference type="Proteomes" id="UP000284794"/>
    </source>
</evidence>
<sequence length="134" mass="15406">MHIDVETKFEVGQEVFLIKKDRKVIENKEKCKICNGEGHIVFKGYTMSCPECEGSKYICVDSNIVDNYFTDKKPHTITSIGIKTTAKESKLTYMIDGKAYERKKVNENEIFATREEAENRCNELNKEVKGNGNR</sequence>
<organism evidence="2 3">
    <name type="scientific">Lachnospira eligens</name>
    <dbReference type="NCBI Taxonomy" id="39485"/>
    <lineage>
        <taxon>Bacteria</taxon>
        <taxon>Bacillati</taxon>
        <taxon>Bacillota</taxon>
        <taxon>Clostridia</taxon>
        <taxon>Lachnospirales</taxon>
        <taxon>Lachnospiraceae</taxon>
        <taxon>Lachnospira</taxon>
    </lineage>
</organism>
<gene>
    <name evidence="2" type="ORF">DW811_05150</name>
</gene>
<evidence type="ECO:0000256" key="1">
    <source>
        <dbReference type="SAM" id="Coils"/>
    </source>
</evidence>
<protein>
    <submittedName>
        <fullName evidence="2">Uncharacterized protein</fullName>
    </submittedName>
</protein>
<proteinExistence type="predicted"/>
<dbReference type="AlphaFoldDB" id="A0A414DGW8"/>